<dbReference type="PANTHER" id="PTHR43318">
    <property type="entry name" value="UDP-N-ACETYLGLUCOSAMINE 4,6-DEHYDRATASE"/>
    <property type="match status" value="1"/>
</dbReference>
<gene>
    <name evidence="4" type="ORF">GRI89_13575</name>
</gene>
<comment type="similarity">
    <text evidence="1">Belongs to the polysaccharide synthase family.</text>
</comment>
<comment type="caution">
    <text evidence="4">The sequence shown here is derived from an EMBL/GenBank/DDBJ whole genome shotgun (WGS) entry which is preliminary data.</text>
</comment>
<feature type="transmembrane region" description="Helical" evidence="2">
    <location>
        <begin position="90"/>
        <end position="114"/>
    </location>
</feature>
<evidence type="ECO:0000256" key="2">
    <source>
        <dbReference type="SAM" id="Phobius"/>
    </source>
</evidence>
<dbReference type="PANTHER" id="PTHR43318:SF1">
    <property type="entry name" value="POLYSACCHARIDE BIOSYNTHESIS PROTEIN EPSC-RELATED"/>
    <property type="match status" value="1"/>
</dbReference>
<dbReference type="RefSeq" id="WP_159796640.1">
    <property type="nucleotide sequence ID" value="NZ_WTYM01000052.1"/>
</dbReference>
<keyword evidence="2" id="KW-0812">Transmembrane</keyword>
<keyword evidence="2" id="KW-1133">Transmembrane helix</keyword>
<dbReference type="InterPro" id="IPR003869">
    <property type="entry name" value="Polysac_CapD-like"/>
</dbReference>
<dbReference type="CDD" id="cd05237">
    <property type="entry name" value="UDP_invert_4-6DH_SDR_e"/>
    <property type="match status" value="1"/>
</dbReference>
<dbReference type="InterPro" id="IPR036291">
    <property type="entry name" value="NAD(P)-bd_dom_sf"/>
</dbReference>
<dbReference type="AlphaFoldDB" id="A0A6I4SZC1"/>
<feature type="transmembrane region" description="Helical" evidence="2">
    <location>
        <begin position="57"/>
        <end position="78"/>
    </location>
</feature>
<feature type="transmembrane region" description="Helical" evidence="2">
    <location>
        <begin position="25"/>
        <end position="45"/>
    </location>
</feature>
<dbReference type="Pfam" id="PF13727">
    <property type="entry name" value="CoA_binding_3"/>
    <property type="match status" value="1"/>
</dbReference>
<dbReference type="Gene3D" id="3.40.50.720">
    <property type="entry name" value="NAD(P)-binding Rossmann-like Domain"/>
    <property type="match status" value="2"/>
</dbReference>
<keyword evidence="2" id="KW-0472">Membrane</keyword>
<feature type="domain" description="Polysaccharide biosynthesis protein CapD-like" evidence="3">
    <location>
        <begin position="296"/>
        <end position="585"/>
    </location>
</feature>
<sequence length="634" mass="70005">MNLATNLVTSVLGVIAALPRWQKRAVVFVIDLILLMFSIWIAYSLRMNTWTFWNEPIRRISLGAILLMIPSFGLSGVYKSIFRYAGSGMMAILLRAFLLYTSCMVFVFMIISFTGVPRTLGLLQPLVYFVLIAGSRVTFRFLIMDVLMRGKFGGTVRRVLVYGAGSGGQQLVSSMNSDPSLKVIGYVDDDSRLKGQKLDGNQVYFSADLPQIVERHQVTDILLALPNASRQRRREIVKTLSPLRINVKTLPQMKDIVGGKVSLTDLRPLEIEDLLGREQIAPNDVASGRTVVGKTVLVTGAGGSIGSELCRQIARIGAQKLVLFDVSEYSLYAIELELRSSRSETEIVAILGSVTDRIRLEEVFTAHKPDTVYHAAAYKHVPLVEQNPVEGIRNNVLGTFETVYAAHVGEVADFILVSTDKAVRPTNIMGASKRAAEQVVQSFAERNHGTRYSMVRFGNVLGSSGSVVPLFRRQIEAGGPITLTDSRVMRYFMTIPEAAGLVIQAGDMACGGEVFVLDMGRPIKILDLARTMVQLSGLSLRDDKNPDGDIAIVEIGLRPGEKLFEELLIGENPQKTRHARIMMAREDFMPWPDLAALLQQLKGCRDPVRATALLGNLVPEFAHRRDNGPRRIAS</sequence>
<protein>
    <submittedName>
        <fullName evidence="4">SDR family NAD(P)-dependent oxidoreductase</fullName>
    </submittedName>
</protein>
<proteinExistence type="inferred from homology"/>
<keyword evidence="5" id="KW-1185">Reference proteome</keyword>
<reference evidence="4 5" key="1">
    <citation type="submission" date="2019-12" db="EMBL/GenBank/DDBJ databases">
        <title>Genomic-based taxomic classification of the family Erythrobacteraceae.</title>
        <authorList>
            <person name="Xu L."/>
        </authorList>
    </citation>
    <scope>NUCLEOTIDE SEQUENCE [LARGE SCALE GENOMIC DNA]</scope>
    <source>
        <strain evidence="4 5">MCCC 1K01500</strain>
    </source>
</reference>
<organism evidence="4 5">
    <name type="scientific">Croceibacterium salegens</name>
    <dbReference type="NCBI Taxonomy" id="1737568"/>
    <lineage>
        <taxon>Bacteria</taxon>
        <taxon>Pseudomonadati</taxon>
        <taxon>Pseudomonadota</taxon>
        <taxon>Alphaproteobacteria</taxon>
        <taxon>Sphingomonadales</taxon>
        <taxon>Erythrobacteraceae</taxon>
        <taxon>Croceibacterium</taxon>
    </lineage>
</organism>
<dbReference type="InterPro" id="IPR029063">
    <property type="entry name" value="SAM-dependent_MTases_sf"/>
</dbReference>
<dbReference type="SUPFAM" id="SSF51735">
    <property type="entry name" value="NAD(P)-binding Rossmann-fold domains"/>
    <property type="match status" value="1"/>
</dbReference>
<evidence type="ECO:0000259" key="3">
    <source>
        <dbReference type="Pfam" id="PF02719"/>
    </source>
</evidence>
<dbReference type="OrthoDB" id="9803111at2"/>
<dbReference type="EMBL" id="WTYM01000052">
    <property type="protein sequence ID" value="MXO60570.1"/>
    <property type="molecule type" value="Genomic_DNA"/>
</dbReference>
<evidence type="ECO:0000313" key="4">
    <source>
        <dbReference type="EMBL" id="MXO60570.1"/>
    </source>
</evidence>
<dbReference type="Pfam" id="PF02719">
    <property type="entry name" value="Polysacc_synt_2"/>
    <property type="match status" value="1"/>
</dbReference>
<evidence type="ECO:0000313" key="5">
    <source>
        <dbReference type="Proteomes" id="UP000433652"/>
    </source>
</evidence>
<dbReference type="Proteomes" id="UP000433652">
    <property type="component" value="Unassembled WGS sequence"/>
</dbReference>
<dbReference type="InterPro" id="IPR051203">
    <property type="entry name" value="Polysaccharide_Synthase-Rel"/>
</dbReference>
<evidence type="ECO:0000256" key="1">
    <source>
        <dbReference type="ARBA" id="ARBA00007430"/>
    </source>
</evidence>
<dbReference type="SUPFAM" id="SSF53335">
    <property type="entry name" value="S-adenosyl-L-methionine-dependent methyltransferases"/>
    <property type="match status" value="1"/>
</dbReference>
<name>A0A6I4SZC1_9SPHN</name>
<accession>A0A6I4SZC1</accession>
<feature type="transmembrane region" description="Helical" evidence="2">
    <location>
        <begin position="126"/>
        <end position="148"/>
    </location>
</feature>